<gene>
    <name evidence="1" type="ORF">O6H91_11G039300</name>
</gene>
<evidence type="ECO:0000313" key="1">
    <source>
        <dbReference type="EMBL" id="KAJ7538242.1"/>
    </source>
</evidence>
<comment type="caution">
    <text evidence="1">The sequence shown here is derived from an EMBL/GenBank/DDBJ whole genome shotgun (WGS) entry which is preliminary data.</text>
</comment>
<name>A0ACC2C873_DIPCM</name>
<protein>
    <submittedName>
        <fullName evidence="1">Uncharacterized protein</fullName>
    </submittedName>
</protein>
<organism evidence="1 2">
    <name type="scientific">Diphasiastrum complanatum</name>
    <name type="common">Issler's clubmoss</name>
    <name type="synonym">Lycopodium complanatum</name>
    <dbReference type="NCBI Taxonomy" id="34168"/>
    <lineage>
        <taxon>Eukaryota</taxon>
        <taxon>Viridiplantae</taxon>
        <taxon>Streptophyta</taxon>
        <taxon>Embryophyta</taxon>
        <taxon>Tracheophyta</taxon>
        <taxon>Lycopodiopsida</taxon>
        <taxon>Lycopodiales</taxon>
        <taxon>Lycopodiaceae</taxon>
        <taxon>Lycopodioideae</taxon>
        <taxon>Diphasiastrum</taxon>
    </lineage>
</organism>
<keyword evidence="2" id="KW-1185">Reference proteome</keyword>
<dbReference type="EMBL" id="CM055102">
    <property type="protein sequence ID" value="KAJ7538242.1"/>
    <property type="molecule type" value="Genomic_DNA"/>
</dbReference>
<dbReference type="Proteomes" id="UP001162992">
    <property type="component" value="Chromosome 11"/>
</dbReference>
<accession>A0ACC2C873</accession>
<proteinExistence type="predicted"/>
<reference evidence="2" key="1">
    <citation type="journal article" date="2024" name="Proc. Natl. Acad. Sci. U.S.A.">
        <title>Extraordinary preservation of gene collinearity over three hundred million years revealed in homosporous lycophytes.</title>
        <authorList>
            <person name="Li C."/>
            <person name="Wickell D."/>
            <person name="Kuo L.Y."/>
            <person name="Chen X."/>
            <person name="Nie B."/>
            <person name="Liao X."/>
            <person name="Peng D."/>
            <person name="Ji J."/>
            <person name="Jenkins J."/>
            <person name="Williams M."/>
            <person name="Shu S."/>
            <person name="Plott C."/>
            <person name="Barry K."/>
            <person name="Rajasekar S."/>
            <person name="Grimwood J."/>
            <person name="Han X."/>
            <person name="Sun S."/>
            <person name="Hou Z."/>
            <person name="He W."/>
            <person name="Dai G."/>
            <person name="Sun C."/>
            <person name="Schmutz J."/>
            <person name="Leebens-Mack J.H."/>
            <person name="Li F.W."/>
            <person name="Wang L."/>
        </authorList>
    </citation>
    <scope>NUCLEOTIDE SEQUENCE [LARGE SCALE GENOMIC DNA]</scope>
    <source>
        <strain evidence="2">cv. PW_Plant_1</strain>
    </source>
</reference>
<sequence length="1045" mass="116674">MDPLQTATALSDLIRNLLSAVQALTQAARDMEQAPQRVKNLEAILKDLSQLHAVEKQKYSNKLHHPQLEALLQGIQSLLQQLQPLVKRAKKIANRKGLKSYLGIVWYAVAGDELRNIATNMNQSLTLWVDRHQLALTISRVIERTAKDLPVYLRVLSDRSHRPLVKAEIVQELLESSPHKVVLIHGLSGIGKSCLARHAAANPPSRFYHGAVELMLGQACSMGASNRNRSEYHKQLTGKFCRLLRTLGCKRAELDGINLDDACQLLQETLQGKSILVFLDDVWEPDIIDRFTKLYDNDCKYLATTRNESVHEISEADKVEITKEDLRNVSKPILCFHSQLTDEELPDEADILIERCGYHPLTLAVVGKALRGETRSGQWEKAIDDLHTYAAQAPVPISYMNEKDAENAATVFGSFEFSLEAMTPYARDLFTSLAALSWEGPIPEACLETMWSSLNQNSTFRLVLNRLLEGSLLERANSDLLYRVHDMVALFLETRATRAVQLLLTDPDLVAQAAVAPWLFAFGNITTQQVAESTLVRVLRSDEKLLPVRALWTVVDVLSASNTVTELQTISYNFTNLVGPEFVRLLSLDTVDLTSAVARCTANCFTVKDYMYNTNSLVEAGAIEKLAFLVKHHQDALVKHDAANVLARLVEFMNFDNFEDVLKTVPVKEVVELLDPNLEETHERVINALMRLAKVGEEVAVKQIFTAGIDRKLAAMLESGSELAQRRAIVAIKSFHEVGGSKAVGNFLRSGILNRIPWQARLSLERFNKLDRGSSFEVLPKRQTLERLAAILEAGSEEEKIDAIQDMIPIVEKADNPDMKDMILKAGIVESLSKLLQLSTEDFRVKSEASFALTKLSCSGGEACIRRMIKAKVVESLVEMMNAPSKEILDTAYSTLHDMIETGRHLITDRILQANLTEKLLVLLDGPIQNSIQIGLQCVQDLVLMGGKQCIERLLTLQIVEKLALLGNVHSCFKDAVIDFAKYVEKCEGLSVAERRVLNQQVLRKMRSEVKDSNQLANVATILHGLAKDNDGLIRRRSSSSNCKF</sequence>
<evidence type="ECO:0000313" key="2">
    <source>
        <dbReference type="Proteomes" id="UP001162992"/>
    </source>
</evidence>